<evidence type="ECO:0000313" key="3">
    <source>
        <dbReference type="Proteomes" id="UP000030960"/>
    </source>
</evidence>
<reference evidence="2 3" key="1">
    <citation type="submission" date="2014-10" db="EMBL/GenBank/DDBJ databases">
        <title>Genome sequence of Ponticoccus sp. strain UMTAT08 isolated from clonal culture of toxic dinoflagellate Alexandrium tamiyavanichii.</title>
        <authorList>
            <person name="Gan H.Y."/>
            <person name="Muhd D.-D."/>
            <person name="Mohd Noor M.E."/>
            <person name="Yeong Y.S."/>
            <person name="Usup G."/>
        </authorList>
    </citation>
    <scope>NUCLEOTIDE SEQUENCE [LARGE SCALE GENOMIC DNA]</scope>
    <source>
        <strain evidence="2 3">UMTAT08</strain>
    </source>
</reference>
<accession>A0A0B3RSW8</accession>
<dbReference type="PATRIC" id="fig|1515334.3.peg.4508"/>
<dbReference type="OrthoDB" id="8376150at2"/>
<dbReference type="AlphaFoldDB" id="A0A0B3RSW8"/>
<dbReference type="EMBL" id="JSUQ01000020">
    <property type="protein sequence ID" value="KHQ51107.1"/>
    <property type="molecule type" value="Genomic_DNA"/>
</dbReference>
<name>A0A0B3RSW8_9RHOB</name>
<keyword evidence="3" id="KW-1185">Reference proteome</keyword>
<comment type="caution">
    <text evidence="2">The sequence shown here is derived from an EMBL/GenBank/DDBJ whole genome shotgun (WGS) entry which is preliminary data.</text>
</comment>
<proteinExistence type="predicted"/>
<feature type="compositionally biased region" description="Acidic residues" evidence="1">
    <location>
        <begin position="158"/>
        <end position="171"/>
    </location>
</feature>
<feature type="region of interest" description="Disordered" evidence="1">
    <location>
        <begin position="138"/>
        <end position="171"/>
    </location>
</feature>
<sequence length="171" mass="19625">MRYEMDADRHAAIFGKPDPIEASGPGRSRKCRSCGGWHRLDQPWPHNCRRPAPPRNPDLATPRVAPPFEPFRTGVTETAEVIQSRNDKREYMRKHDLVEYDEGVRSETDHWTYEREQEREVAQLIADVSQTDTEYLSNRAGFDVTNPERVDDKGSLDDGTDIEASDIEVIE</sequence>
<feature type="compositionally biased region" description="Basic and acidic residues" evidence="1">
    <location>
        <begin position="146"/>
        <end position="156"/>
    </location>
</feature>
<protein>
    <submittedName>
        <fullName evidence="2">Uncharacterized protein</fullName>
    </submittedName>
</protein>
<organism evidence="2 3">
    <name type="scientific">Mameliella alba</name>
    <dbReference type="NCBI Taxonomy" id="561184"/>
    <lineage>
        <taxon>Bacteria</taxon>
        <taxon>Pseudomonadati</taxon>
        <taxon>Pseudomonadota</taxon>
        <taxon>Alphaproteobacteria</taxon>
        <taxon>Rhodobacterales</taxon>
        <taxon>Roseobacteraceae</taxon>
        <taxon>Mameliella</taxon>
    </lineage>
</organism>
<dbReference type="RefSeq" id="WP_043145299.1">
    <property type="nucleotide sequence ID" value="NZ_JSUQ01000020.1"/>
</dbReference>
<evidence type="ECO:0000313" key="2">
    <source>
        <dbReference type="EMBL" id="KHQ51107.1"/>
    </source>
</evidence>
<dbReference type="Proteomes" id="UP000030960">
    <property type="component" value="Unassembled WGS sequence"/>
</dbReference>
<feature type="region of interest" description="Disordered" evidence="1">
    <location>
        <begin position="42"/>
        <end position="70"/>
    </location>
</feature>
<gene>
    <name evidence="2" type="ORF">OA50_04478</name>
</gene>
<evidence type="ECO:0000256" key="1">
    <source>
        <dbReference type="SAM" id="MobiDB-lite"/>
    </source>
</evidence>